<evidence type="ECO:0000313" key="4">
    <source>
        <dbReference type="Proteomes" id="UP000030624"/>
    </source>
</evidence>
<dbReference type="EC" id="2.7.6.3" evidence="1"/>
<keyword evidence="1" id="KW-0067">ATP-binding</keyword>
<comment type="function">
    <text evidence="1">Catalyzes the transfer of diphosphate from ATP to 6-hydroxymethyl-7,8-dihydropterin (6-HMD), leading to 6-hydroxymethyl-7,8-dihydropterin diphosphate (6-HMDP).</text>
</comment>
<proteinExistence type="inferred from homology"/>
<dbReference type="InterPro" id="IPR027510">
    <property type="entry name" value="HMPDK_MptE"/>
</dbReference>
<dbReference type="GO" id="GO:2001118">
    <property type="term" value="P:tetrahydromethanopterin biosynthetic process"/>
    <property type="evidence" value="ECO:0007669"/>
    <property type="project" value="UniProtKB-UniRule"/>
</dbReference>
<keyword evidence="1" id="KW-0547">Nucleotide-binding</keyword>
<dbReference type="KEGG" id="gac:GACE_1220"/>
<organism evidence="3 4">
    <name type="scientific">Geoglobus acetivorans</name>
    <dbReference type="NCBI Taxonomy" id="565033"/>
    <lineage>
        <taxon>Archaea</taxon>
        <taxon>Methanobacteriati</taxon>
        <taxon>Methanobacteriota</taxon>
        <taxon>Archaeoglobi</taxon>
        <taxon>Archaeoglobales</taxon>
        <taxon>Archaeoglobaceae</taxon>
        <taxon>Geoglobus</taxon>
    </lineage>
</organism>
<dbReference type="GeneID" id="24797799"/>
<gene>
    <name evidence="1" type="primary">mptE</name>
    <name evidence="3" type="ORF">GACE_1220</name>
</gene>
<dbReference type="GO" id="GO:0016301">
    <property type="term" value="F:kinase activity"/>
    <property type="evidence" value="ECO:0007669"/>
    <property type="project" value="UniProtKB-KW"/>
</dbReference>
<dbReference type="GO" id="GO:0003848">
    <property type="term" value="F:2-amino-4-hydroxy-6-hydroxymethyldihydropteridine diphosphokinase activity"/>
    <property type="evidence" value="ECO:0007669"/>
    <property type="project" value="UniProtKB-UniRule"/>
</dbReference>
<evidence type="ECO:0000259" key="2">
    <source>
        <dbReference type="Pfam" id="PF01973"/>
    </source>
</evidence>
<keyword evidence="1" id="KW-0460">Magnesium</keyword>
<protein>
    <recommendedName>
        <fullName evidence="1">6-hydroxymethyl-7,8-dihydropterin pyrophosphokinase</fullName>
        <shortName evidence="1">HPPK</shortName>
        <ecNumber evidence="1">2.7.6.3</ecNumber>
    </recommendedName>
    <alternativeName>
        <fullName evidence="1">2-amino-4-hydroxy-6-hydroxymethyldihydropteridine pyrophosphokinase</fullName>
    </alternativeName>
    <alternativeName>
        <fullName evidence="1">6-hydroxymethyl-7,8-dihydropterin diphosphokinase</fullName>
        <shortName evidence="1">6-HMPDK</shortName>
    </alternativeName>
    <alternativeName>
        <fullName evidence="1">7,8-dihydro-6-hydroxymethylpterin diphosphokinase</fullName>
    </alternativeName>
    <alternativeName>
        <fullName evidence="1">7,8-dihydro-6-hydroxymethylpterin pyrophosphokinase</fullName>
        <shortName evidence="1">PPPK</shortName>
    </alternativeName>
</protein>
<dbReference type="AlphaFoldDB" id="A0A0A7GE17"/>
<name>A0A0A7GE17_GEOAI</name>
<dbReference type="HAMAP" id="MF_02131">
    <property type="entry name" value="HMPDK_arch"/>
    <property type="match status" value="1"/>
</dbReference>
<dbReference type="STRING" id="565033.GACE_1220"/>
<dbReference type="HOGENOM" id="CLU_093043_0_0_2"/>
<keyword evidence="1" id="KW-0808">Transferase</keyword>
<dbReference type="GO" id="GO:0000287">
    <property type="term" value="F:magnesium ion binding"/>
    <property type="evidence" value="ECO:0007669"/>
    <property type="project" value="UniProtKB-UniRule"/>
</dbReference>
<evidence type="ECO:0000256" key="1">
    <source>
        <dbReference type="HAMAP-Rule" id="MF_02131"/>
    </source>
</evidence>
<sequence length="200" mass="22366">MRPEEWFELYRQILSDFNFSAEGDAKAARLMHELGKDKLLDAESLREKIEGRDVVVVGGAVDSEIDGEVIITAGKAIVKWLGLSDRTPDVHVTDMEESASLLISLEENGTLLVLHAHGDNMDRIREVVPRVRRFVGTTQNVPFDRVYNFGGFTDGDRAAIIAKRFGAEKITLHGFDFSAEGIKGRKLVWARKILEKEGLI</sequence>
<comment type="cofactor">
    <cofactor evidence="1">
        <name>Mg(2+)</name>
        <dbReference type="ChEBI" id="CHEBI:18420"/>
    </cofactor>
</comment>
<evidence type="ECO:0000313" key="3">
    <source>
        <dbReference type="EMBL" id="AIY90259.1"/>
    </source>
</evidence>
<reference evidence="3 4" key="1">
    <citation type="journal article" date="2015" name="Appl. Environ. Microbiol.">
        <title>The Geoglobus acetivorans genome: Fe(III) reduction, acetate utilization, autotrophic growth, and degradation of aromatic compounds in a hyperthermophilic archaeon.</title>
        <authorList>
            <person name="Mardanov A.V."/>
            <person name="Slododkina G.B."/>
            <person name="Slobodkin A.I."/>
            <person name="Beletsky A.V."/>
            <person name="Gavrilov S.N."/>
            <person name="Kublanov I.V."/>
            <person name="Bonch-Osmolovskaya E.A."/>
            <person name="Skryabin K.G."/>
            <person name="Ravin N.V."/>
        </authorList>
    </citation>
    <scope>NUCLEOTIDE SEQUENCE [LARGE SCALE GENOMIC DNA]</scope>
    <source>
        <strain evidence="3 4">SBH6</strain>
    </source>
</reference>
<dbReference type="EMBL" id="CP009552">
    <property type="protein sequence ID" value="AIY90259.1"/>
    <property type="molecule type" value="Genomic_DNA"/>
</dbReference>
<dbReference type="Pfam" id="PF01973">
    <property type="entry name" value="MptE-like"/>
    <property type="match status" value="1"/>
</dbReference>
<accession>A0A0A7GE17</accession>
<comment type="similarity">
    <text evidence="1">Belongs to the archaeal 6-HMPDK family.</text>
</comment>
<dbReference type="InterPro" id="IPR002826">
    <property type="entry name" value="MptE-like"/>
</dbReference>
<keyword evidence="1" id="KW-0418">Kinase</keyword>
<feature type="domain" description="6-hydroxymethylpterin diphosphokinase MptE-like" evidence="2">
    <location>
        <begin position="65"/>
        <end position="178"/>
    </location>
</feature>
<dbReference type="Proteomes" id="UP000030624">
    <property type="component" value="Chromosome"/>
</dbReference>
<dbReference type="RefSeq" id="WP_048091984.1">
    <property type="nucleotide sequence ID" value="NZ_CP009552.1"/>
</dbReference>
<comment type="catalytic activity">
    <reaction evidence="1">
        <text>6-hydroxymethyl-7,8-dihydropterin + ATP = (7,8-dihydropterin-6-yl)methyl diphosphate + AMP + H(+)</text>
        <dbReference type="Rhea" id="RHEA:11412"/>
        <dbReference type="ChEBI" id="CHEBI:15378"/>
        <dbReference type="ChEBI" id="CHEBI:30616"/>
        <dbReference type="ChEBI" id="CHEBI:44841"/>
        <dbReference type="ChEBI" id="CHEBI:72950"/>
        <dbReference type="ChEBI" id="CHEBI:456215"/>
        <dbReference type="EC" id="2.7.6.3"/>
    </reaction>
</comment>
<dbReference type="PANTHER" id="PTHR39648">
    <property type="entry name" value="6-HYDROXYMETHYL-7,8-DIHYDROPTERIN PYROPHOSPHOKINASE"/>
    <property type="match status" value="1"/>
</dbReference>
<dbReference type="UniPathway" id="UPA00065"/>
<comment type="pathway">
    <text evidence="1">Cofactor biosynthesis; 5,6,7,8-tetrahydromethanopterin biosynthesis.</text>
</comment>
<dbReference type="GO" id="GO:0005524">
    <property type="term" value="F:ATP binding"/>
    <property type="evidence" value="ECO:0007669"/>
    <property type="project" value="UniProtKB-UniRule"/>
</dbReference>
<dbReference type="eggNOG" id="arCOG04303">
    <property type="taxonomic scope" value="Archaea"/>
</dbReference>
<dbReference type="PANTHER" id="PTHR39648:SF1">
    <property type="entry name" value="6-HYDROXYMETHYL-7,8-DIHYDROPTERIN PYROPHOSPHOKINASE"/>
    <property type="match status" value="1"/>
</dbReference>